<gene>
    <name evidence="3" type="ORF">PPL_11740</name>
</gene>
<reference evidence="3 4" key="1">
    <citation type="journal article" date="2011" name="Genome Res.">
        <title>Phylogeny-wide analysis of social amoeba genomes highlights ancient origins for complex intercellular communication.</title>
        <authorList>
            <person name="Heidel A.J."/>
            <person name="Lawal H.M."/>
            <person name="Felder M."/>
            <person name="Schilde C."/>
            <person name="Helps N.R."/>
            <person name="Tunggal B."/>
            <person name="Rivero F."/>
            <person name="John U."/>
            <person name="Schleicher M."/>
            <person name="Eichinger L."/>
            <person name="Platzer M."/>
            <person name="Noegel A.A."/>
            <person name="Schaap P."/>
            <person name="Gloeckner G."/>
        </authorList>
    </citation>
    <scope>NUCLEOTIDE SEQUENCE [LARGE SCALE GENOMIC DNA]</scope>
    <source>
        <strain evidence="4">ATCC 26659 / Pp 5 / PN500</strain>
    </source>
</reference>
<sequence length="818" mass="91693">MFVSIIQHISSQLVLDQNVVASIKWIMYQYSIPLNSNGFNCSTLAEGYYFDPFICSPSPTNSSEEIVTQFLVVFDNLIMKDGFPKYIPFNSLFCSACSISPYVPNSALTHMGGLTCDGDSIVDFDQNSLYPNLSSIEENFPVLIIFNSKISYMDNSIITFDTNSILYINVYHPARNTTISLGRAANLIGLDFRNVRGSVEKAKNLQKLFLTYQNLTSWPPISWFSTTMNVQIDLSNNLLEGNIPDYSSLFLGEFNIKNNPGINGSIPDYICLVQFINFLNTSITEAPDLIQFDKTNFIFFGNFSPYALTITGKNLGFKAPPSTHMVRANTEFLYAVDHVKAGNVTLTFNNKTQTFTWYTDVTQISYPNFNPVMLPNVTYNLGIFGTFDTTLTYSVSVNLQLCENIQVHNSSYIDCQINILIGKSQNFETVLIRVNFSIIANIIVTSYSPINRNGGAFHIDGHFESNPNITVSVYLDYKECKDIVKRNLTIDCNVAGPLTVGYVPLLVTVGDGSSLTTVKVDDAVIPNDCGEADKCSGNGVCLEKKCKCNEGYGGYYCDLKLGKGTIVTNLTTPSASFVAENVQFDFNIYSIQEVDSSDNVVKELNVTQWRFRNDTEGEITNLYYYLNVSYPNVTTMIQYSPKERTVEFAGITSYLPPNSLKVSITITGWLFQSNLNVLRVVFNTKIEDQFDECGDKLDIFGTDINNDLKYLRITKDKTVFYGSFLDRIMSDGKPTATRNQVISTDKETGMTLIGIQLPQCYNCIIDPNFSVLVENGGECEHQPISPIKLFNSNNKFKQQELHRVVERMFVLIIIANIT</sequence>
<feature type="domain" description="EGF-like" evidence="1 2">
    <location>
        <begin position="546"/>
        <end position="557"/>
    </location>
</feature>
<dbReference type="InterPro" id="IPR054484">
    <property type="entry name" value="ComC_SSD"/>
</dbReference>
<evidence type="ECO:0000259" key="1">
    <source>
        <dbReference type="PROSITE" id="PS00022"/>
    </source>
</evidence>
<evidence type="ECO:0000313" key="3">
    <source>
        <dbReference type="EMBL" id="EFA74709.1"/>
    </source>
</evidence>
<dbReference type="PANTHER" id="PTHR24032">
    <property type="entry name" value="EGF-LIKE DOMAIN-CONTAINING PROTEIN-RELATED-RELATED"/>
    <property type="match status" value="1"/>
</dbReference>
<name>D3BUC1_HETP5</name>
<dbReference type="RefSeq" id="XP_020426843.1">
    <property type="nucleotide sequence ID" value="XM_020582489.1"/>
</dbReference>
<dbReference type="InterPro" id="IPR053331">
    <property type="entry name" value="EGF-like_comC"/>
</dbReference>
<dbReference type="Gene3D" id="2.60.120.260">
    <property type="entry name" value="Galactose-binding domain-like"/>
    <property type="match status" value="1"/>
</dbReference>
<dbReference type="Pfam" id="PF22933">
    <property type="entry name" value="ComC_SSD"/>
    <property type="match status" value="1"/>
</dbReference>
<dbReference type="SUPFAM" id="SSF52058">
    <property type="entry name" value="L domain-like"/>
    <property type="match status" value="1"/>
</dbReference>
<dbReference type="GeneID" id="31367208"/>
<dbReference type="CDD" id="cd00054">
    <property type="entry name" value="EGF_CA"/>
    <property type="match status" value="1"/>
</dbReference>
<dbReference type="Proteomes" id="UP000001396">
    <property type="component" value="Unassembled WGS sequence"/>
</dbReference>
<dbReference type="InParanoid" id="D3BUC1"/>
<evidence type="ECO:0000259" key="2">
    <source>
        <dbReference type="PROSITE" id="PS01186"/>
    </source>
</evidence>
<comment type="caution">
    <text evidence="3">The sequence shown here is derived from an EMBL/GenBank/DDBJ whole genome shotgun (WGS) entry which is preliminary data.</text>
</comment>
<dbReference type="InterPro" id="IPR032675">
    <property type="entry name" value="LRR_dom_sf"/>
</dbReference>
<dbReference type="PROSITE" id="PS01186">
    <property type="entry name" value="EGF_2"/>
    <property type="match status" value="1"/>
</dbReference>
<organism evidence="3 4">
    <name type="scientific">Heterostelium pallidum (strain ATCC 26659 / Pp 5 / PN500)</name>
    <name type="common">Cellular slime mold</name>
    <name type="synonym">Polysphondylium pallidum</name>
    <dbReference type="NCBI Taxonomy" id="670386"/>
    <lineage>
        <taxon>Eukaryota</taxon>
        <taxon>Amoebozoa</taxon>
        <taxon>Evosea</taxon>
        <taxon>Eumycetozoa</taxon>
        <taxon>Dictyostelia</taxon>
        <taxon>Acytosteliales</taxon>
        <taxon>Acytosteliaceae</taxon>
        <taxon>Heterostelium</taxon>
    </lineage>
</organism>
<protein>
    <recommendedName>
        <fullName evidence="1 2">EGF-like domain-containing protein</fullName>
    </recommendedName>
</protein>
<dbReference type="PANTHER" id="PTHR24032:SF16">
    <property type="entry name" value="EGF-LIKE DOMAIN-CONTAINING PROTEIN"/>
    <property type="match status" value="1"/>
</dbReference>
<dbReference type="EMBL" id="ADBJ01000060">
    <property type="protein sequence ID" value="EFA74709.1"/>
    <property type="molecule type" value="Genomic_DNA"/>
</dbReference>
<proteinExistence type="predicted"/>
<accession>D3BUC1</accession>
<dbReference type="AlphaFoldDB" id="D3BUC1"/>
<dbReference type="Gene3D" id="3.80.10.10">
    <property type="entry name" value="Ribonuclease Inhibitor"/>
    <property type="match status" value="1"/>
</dbReference>
<dbReference type="OMA" id="CKSIPND"/>
<keyword evidence="4" id="KW-1185">Reference proteome</keyword>
<dbReference type="PROSITE" id="PS00022">
    <property type="entry name" value="EGF_1"/>
    <property type="match status" value="1"/>
</dbReference>
<dbReference type="InterPro" id="IPR000742">
    <property type="entry name" value="EGF"/>
</dbReference>
<evidence type="ECO:0000313" key="4">
    <source>
        <dbReference type="Proteomes" id="UP000001396"/>
    </source>
</evidence>